<dbReference type="AlphaFoldDB" id="A0A9W6XGF3"/>
<proteinExistence type="predicted"/>
<dbReference type="Proteomes" id="UP001165121">
    <property type="component" value="Unassembled WGS sequence"/>
</dbReference>
<reference evidence="1" key="1">
    <citation type="submission" date="2023-04" db="EMBL/GenBank/DDBJ databases">
        <title>Phytophthora fragariaefolia NBRC 109709.</title>
        <authorList>
            <person name="Ichikawa N."/>
            <person name="Sato H."/>
            <person name="Tonouchi N."/>
        </authorList>
    </citation>
    <scope>NUCLEOTIDE SEQUENCE</scope>
    <source>
        <strain evidence="1">NBRC 109709</strain>
    </source>
</reference>
<accession>A0A9W6XGF3</accession>
<organism evidence="1 2">
    <name type="scientific">Phytophthora fragariaefolia</name>
    <dbReference type="NCBI Taxonomy" id="1490495"/>
    <lineage>
        <taxon>Eukaryota</taxon>
        <taxon>Sar</taxon>
        <taxon>Stramenopiles</taxon>
        <taxon>Oomycota</taxon>
        <taxon>Peronosporomycetes</taxon>
        <taxon>Peronosporales</taxon>
        <taxon>Peronosporaceae</taxon>
        <taxon>Phytophthora</taxon>
    </lineage>
</organism>
<sequence length="325" mass="35157">MVFSDPMVSPIHPSRFGHDDDAISLASTLDFHGVWRELKASGWTSKPPRGLDNRYRYVLPGPDGDGGVVVGFGRVRGAGSAAEQQRVGQGRGVRAAGVQVPAAAAAADGDGDIVVGSGRVRGVGDDTGNSGAVIASPTIPTSSAISTTPRYPTSLISSIENLVLKNMVKPKNEMILQIMWLDTMFQNAVEVVTIATVQRGIDNYQTIMRLFDKPSSRDLTDTIVGGELNMDLALDELEIASDEEGYERYTQNGLCQRVLQRSTRMEGLMTFLGIMFYMTLTDKGEYSNYWGSLTEDAIFGGAIYQLGHCDESAQIQVDQPLFGFS</sequence>
<dbReference type="EMBL" id="BSXT01001102">
    <property type="protein sequence ID" value="GMF38621.1"/>
    <property type="molecule type" value="Genomic_DNA"/>
</dbReference>
<gene>
    <name evidence="1" type="ORF">Pfra01_001119700</name>
</gene>
<dbReference type="PANTHER" id="PTHR37069:SF2">
    <property type="entry name" value="PIGGYBAC TRANSPOSABLE ELEMENT-DERIVED PROTEIN DOMAIN-CONTAINING PROTEIN"/>
    <property type="match status" value="1"/>
</dbReference>
<protein>
    <submittedName>
        <fullName evidence="1">Unnamed protein product</fullName>
    </submittedName>
</protein>
<evidence type="ECO:0000313" key="2">
    <source>
        <dbReference type="Proteomes" id="UP001165121"/>
    </source>
</evidence>
<name>A0A9W6XGF3_9STRA</name>
<comment type="caution">
    <text evidence="1">The sequence shown here is derived from an EMBL/GenBank/DDBJ whole genome shotgun (WGS) entry which is preliminary data.</text>
</comment>
<dbReference type="PANTHER" id="PTHR37069">
    <property type="entry name" value="DDE_TNP_1_7 DOMAIN-CONTAINING PROTEIN"/>
    <property type="match status" value="1"/>
</dbReference>
<keyword evidence="2" id="KW-1185">Reference proteome</keyword>
<evidence type="ECO:0000313" key="1">
    <source>
        <dbReference type="EMBL" id="GMF38621.1"/>
    </source>
</evidence>